<keyword evidence="3" id="KW-0539">Nucleus</keyword>
<evidence type="ECO:0000256" key="2">
    <source>
        <dbReference type="ARBA" id="ARBA00022763"/>
    </source>
</evidence>
<dbReference type="OrthoDB" id="5801062at2759"/>
<reference evidence="9" key="1">
    <citation type="submission" date="2012-12" db="EMBL/GenBank/DDBJ databases">
        <authorList>
            <person name="Hellsten U."/>
            <person name="Grimwood J."/>
            <person name="Chapman J.A."/>
            <person name="Shapiro H."/>
            <person name="Aerts A."/>
            <person name="Otillar R.P."/>
            <person name="Terry A.Y."/>
            <person name="Boore J.L."/>
            <person name="Simakov O."/>
            <person name="Marletaz F."/>
            <person name="Cho S.-J."/>
            <person name="Edsinger-Gonzales E."/>
            <person name="Havlak P."/>
            <person name="Kuo D.-H."/>
            <person name="Larsson T."/>
            <person name="Lv J."/>
            <person name="Arendt D."/>
            <person name="Savage R."/>
            <person name="Osoegawa K."/>
            <person name="de Jong P."/>
            <person name="Lindberg D.R."/>
            <person name="Seaver E.C."/>
            <person name="Weisblat D.A."/>
            <person name="Putnam N.H."/>
            <person name="Grigoriev I.V."/>
            <person name="Rokhsar D.S."/>
        </authorList>
    </citation>
    <scope>NUCLEOTIDE SEQUENCE</scope>
    <source>
        <strain evidence="9">I ESC-2004</strain>
    </source>
</reference>
<proteinExistence type="predicted"/>
<dbReference type="AlphaFoldDB" id="R7TEJ1"/>
<feature type="compositionally biased region" description="Polar residues" evidence="5">
    <location>
        <begin position="575"/>
        <end position="584"/>
    </location>
</feature>
<reference evidence="8" key="3">
    <citation type="submission" date="2015-06" db="UniProtKB">
        <authorList>
            <consortium name="EnsemblMetazoa"/>
        </authorList>
    </citation>
    <scope>IDENTIFICATION</scope>
</reference>
<evidence type="ECO:0000313" key="8">
    <source>
        <dbReference type="EnsemblMetazoa" id="CapteP228270"/>
    </source>
</evidence>
<dbReference type="PANTHER" id="PTHR15107">
    <property type="entry name" value="RETINOBLASTOMA BINDING PROTEIN 8"/>
    <property type="match status" value="1"/>
</dbReference>
<protein>
    <recommendedName>
        <fullName evidence="6">DNA endonuclease activator Ctp1 C-terminal domain-containing protein</fullName>
    </recommendedName>
</protein>
<gene>
    <name evidence="7" type="ORF">CAPTEDRAFT_228270</name>
</gene>
<name>R7TEJ1_CAPTE</name>
<keyword evidence="4" id="KW-0175">Coiled coil</keyword>
<dbReference type="InterPro" id="IPR033316">
    <property type="entry name" value="RBBP8-like"/>
</dbReference>
<feature type="domain" description="DNA endonuclease activator Ctp1 C-terminal" evidence="6">
    <location>
        <begin position="542"/>
        <end position="568"/>
    </location>
</feature>
<dbReference type="STRING" id="283909.R7TEJ1"/>
<dbReference type="PANTHER" id="PTHR15107:SF0">
    <property type="entry name" value="DNA ENDONUCLEASE ACTIVATOR CTP1 C-TERMINAL DOMAIN-CONTAINING PROTEIN"/>
    <property type="match status" value="1"/>
</dbReference>
<reference evidence="7 9" key="2">
    <citation type="journal article" date="2013" name="Nature">
        <title>Insights into bilaterian evolution from three spiralian genomes.</title>
        <authorList>
            <person name="Simakov O."/>
            <person name="Marletaz F."/>
            <person name="Cho S.J."/>
            <person name="Edsinger-Gonzales E."/>
            <person name="Havlak P."/>
            <person name="Hellsten U."/>
            <person name="Kuo D.H."/>
            <person name="Larsson T."/>
            <person name="Lv J."/>
            <person name="Arendt D."/>
            <person name="Savage R."/>
            <person name="Osoegawa K."/>
            <person name="de Jong P."/>
            <person name="Grimwood J."/>
            <person name="Chapman J.A."/>
            <person name="Shapiro H."/>
            <person name="Aerts A."/>
            <person name="Otillar R.P."/>
            <person name="Terry A.Y."/>
            <person name="Boore J.L."/>
            <person name="Grigoriev I.V."/>
            <person name="Lindberg D.R."/>
            <person name="Seaver E.C."/>
            <person name="Weisblat D.A."/>
            <person name="Putnam N.H."/>
            <person name="Rokhsar D.S."/>
        </authorList>
    </citation>
    <scope>NUCLEOTIDE SEQUENCE</scope>
    <source>
        <strain evidence="7 9">I ESC-2004</strain>
    </source>
</reference>
<evidence type="ECO:0000256" key="5">
    <source>
        <dbReference type="SAM" id="MobiDB-lite"/>
    </source>
</evidence>
<dbReference type="InterPro" id="IPR013882">
    <property type="entry name" value="Ctp1_C"/>
</dbReference>
<evidence type="ECO:0000256" key="4">
    <source>
        <dbReference type="SAM" id="Coils"/>
    </source>
</evidence>
<evidence type="ECO:0000313" key="7">
    <source>
        <dbReference type="EMBL" id="ELT92183.1"/>
    </source>
</evidence>
<dbReference type="OMA" id="NTCEMDA"/>
<organism evidence="7">
    <name type="scientific">Capitella teleta</name>
    <name type="common">Polychaete worm</name>
    <dbReference type="NCBI Taxonomy" id="283909"/>
    <lineage>
        <taxon>Eukaryota</taxon>
        <taxon>Metazoa</taxon>
        <taxon>Spiralia</taxon>
        <taxon>Lophotrochozoa</taxon>
        <taxon>Annelida</taxon>
        <taxon>Polychaeta</taxon>
        <taxon>Sedentaria</taxon>
        <taxon>Scolecida</taxon>
        <taxon>Capitellidae</taxon>
        <taxon>Capitella</taxon>
    </lineage>
</organism>
<dbReference type="GO" id="GO:0005634">
    <property type="term" value="C:nucleus"/>
    <property type="evidence" value="ECO:0007669"/>
    <property type="project" value="UniProtKB-SubCell"/>
</dbReference>
<dbReference type="GO" id="GO:0003684">
    <property type="term" value="F:damaged DNA binding"/>
    <property type="evidence" value="ECO:0007669"/>
    <property type="project" value="TreeGrafter"/>
</dbReference>
<keyword evidence="9" id="KW-1185">Reference proteome</keyword>
<evidence type="ECO:0000256" key="1">
    <source>
        <dbReference type="ARBA" id="ARBA00004123"/>
    </source>
</evidence>
<accession>R7TEJ1</accession>
<evidence type="ECO:0000256" key="3">
    <source>
        <dbReference type="ARBA" id="ARBA00023242"/>
    </source>
</evidence>
<keyword evidence="2" id="KW-0227">DNA damage</keyword>
<dbReference type="EnsemblMetazoa" id="CapteT228270">
    <property type="protein sequence ID" value="CapteP228270"/>
    <property type="gene ID" value="CapteG228270"/>
</dbReference>
<dbReference type="EMBL" id="KB310235">
    <property type="protein sequence ID" value="ELT92183.1"/>
    <property type="molecule type" value="Genomic_DNA"/>
</dbReference>
<feature type="compositionally biased region" description="Basic and acidic residues" evidence="5">
    <location>
        <begin position="216"/>
        <end position="225"/>
    </location>
</feature>
<feature type="region of interest" description="Disordered" evidence="5">
    <location>
        <begin position="567"/>
        <end position="598"/>
    </location>
</feature>
<dbReference type="Pfam" id="PF08573">
    <property type="entry name" value="SAE2"/>
    <property type="match status" value="1"/>
</dbReference>
<sequence length="598" mass="68321">MGPWLRYDFKAPTNAIFLFDYKSYTEMEQSDSPETSLTLSSSSQSADIKSMLMHVYTMHDAQVRSLAGRLKKSQDKYLMLEKAHGRVCDRNEELKQENEQMKADIDHLKEKFDEPCTKCKILQKKLTDLEKKEATALYPLLLKKSREICKKIGDAENSEFADKLTEEMNTCVEDVFILDSETVGKPLGTSTQKPRKRRSPGEAPKLQLRASSKRTRYIEEPLPEKKRTKNSPKPPAKMNSSMHEILVGETLNTNVAPLRDDNIRVIPETMALDFDEFEDDENSDDETVIAIANRSANISPVFCKPNDQSAPSPNLFEESFHQQAEKSAIESPSPSVLRNVSVIKKDATPKRLSLKPKSPNKLKQTKLSVHAFRTNRRVELMRDQGNLVNRTLSLEEEEQLVMKKATAESLKTFAQEIDLSSEDETMAPSSLETLDAPLNGTVARDLNVILDGEDSQLNAKQENENCFVDPNYSCAKVERLKETEDVADERLITKTSSSPNYAHVTVVRKQNERRQLQAFSCSECKKYYELRGLDESDIQEKMKACRHRAKYIPPSTPEHYWSLDFPDTLPHANKDQQPQKSSFLRANRRRNKYDKLNE</sequence>
<feature type="coiled-coil region" evidence="4">
    <location>
        <begin position="84"/>
        <end position="111"/>
    </location>
</feature>
<dbReference type="EMBL" id="AMQN01002880">
    <property type="status" value="NOT_ANNOTATED_CDS"/>
    <property type="molecule type" value="Genomic_DNA"/>
</dbReference>
<evidence type="ECO:0000259" key="6">
    <source>
        <dbReference type="Pfam" id="PF08573"/>
    </source>
</evidence>
<dbReference type="HOGENOM" id="CLU_019262_0_0_1"/>
<evidence type="ECO:0000313" key="9">
    <source>
        <dbReference type="Proteomes" id="UP000014760"/>
    </source>
</evidence>
<dbReference type="Proteomes" id="UP000014760">
    <property type="component" value="Unassembled WGS sequence"/>
</dbReference>
<feature type="region of interest" description="Disordered" evidence="5">
    <location>
        <begin position="183"/>
        <end position="239"/>
    </location>
</feature>
<dbReference type="GO" id="GO:0010792">
    <property type="term" value="P:DNA double-strand break processing involved in repair via single-strand annealing"/>
    <property type="evidence" value="ECO:0007669"/>
    <property type="project" value="TreeGrafter"/>
</dbReference>
<comment type="subcellular location">
    <subcellularLocation>
        <location evidence="1">Nucleus</location>
    </subcellularLocation>
</comment>